<name>A0A9D1GS55_9MOLU</name>
<dbReference type="InterPro" id="IPR014001">
    <property type="entry name" value="Helicase_ATP-bd"/>
</dbReference>
<dbReference type="Pfam" id="PF08455">
    <property type="entry name" value="SNF2_assoc"/>
    <property type="match status" value="1"/>
</dbReference>
<dbReference type="Proteomes" id="UP000886758">
    <property type="component" value="Unassembled WGS sequence"/>
</dbReference>
<evidence type="ECO:0000259" key="3">
    <source>
        <dbReference type="PROSITE" id="PS51194"/>
    </source>
</evidence>
<dbReference type="Gene3D" id="3.40.50.300">
    <property type="entry name" value="P-loop containing nucleotide triphosphate hydrolases"/>
    <property type="match status" value="1"/>
</dbReference>
<sequence>MTKLSVLLNRYDQSALTEKILGEGIDPFSYMTIDSDENGFLISPTPLFVEESGAISTEVQLDKNLLPLRSHCGCLEFYRKKECLHTTLLHALALKELDEERFKKEWDLYRYEKRTDRQRALILKMAEDLKNNPFYFNKIRLIPEITETEQSYSLSLHIGYDKEYVIKSIGEFMDRMEHGLFYAYGKKLAFVHSYEALDEESKELYSFLLNIASSDSLKSILIRRSQLLKILEIYHQSGLYYSNGTQTDYYSFKEMDSVRLKLDDRLLSIDMPKEMRKWICGVNFAYFFTEGSIYIYRFKKRNEAIVFSYLFKIKEEGLYLDNNIDEFMSVLLPFLQSEITIDDSFYQKYDLPLVTIDSYFVYQNAKILLNYVVHVEEKYQETPYVSYVMEGYFQTIESYGFAKEKEDTYILSSLEMQYAFLTSDLSSVKRFGTVYFDESVKKITLKKNNRIGISASYQVGLLDFRFDLGTLSIEEAKRMLAAYRNKKKFVRLKKNVILKIDAKEAKKIDRFLEDYNIALNDWNLSVEKPFYYLAKSVFEDEIVYDERSLKMLGQLRQYQTNSYPIEEPFLSVLRPYQKEAFQWLMTLSTLGFGGILADDMGLGKTLEILSFIHQDTIPKPTIIVCPMSLIYNWENECKKWNVNLPVVLILGNASEREEKIASIDYESKSIYITSYDSLRRDIDFYHGMFRFVIADEAQYIKNQHAMKSEAVKKLRSQIHFALTGTPIENGLADLWSIFDFIMPGYLGEYHHFKSRYESLILQKDEETLRILKKRVQPFILRRRKEDVLSDLPPKTEEVYYCKMDEEQQTIYQAYASRLKDSLKSGGQDILALITRLRQICITPELIYDKKFSSAKLSLALELTQRALRANHRLLIFSQFATVFPILGAHLQENGIHYQILDGTTPAQRRMELVDDFNRNPAIQVFMISLKAGGTGLNLTGADMVIHLDPWWNISAEKQASDRAHRFGQTKHVHILKLVCKDTIEEKVLKLQQVKQDLADNVIKQKESFKISKQELLALLEGGNEIGENR</sequence>
<gene>
    <name evidence="4" type="ORF">IAD46_04325</name>
</gene>
<dbReference type="Pfam" id="PF00271">
    <property type="entry name" value="Helicase_C"/>
    <property type="match status" value="1"/>
</dbReference>
<dbReference type="InterPro" id="IPR001650">
    <property type="entry name" value="Helicase_C-like"/>
</dbReference>
<dbReference type="InterPro" id="IPR027417">
    <property type="entry name" value="P-loop_NTPase"/>
</dbReference>
<keyword evidence="1" id="KW-0378">Hydrolase</keyword>
<reference evidence="4" key="1">
    <citation type="submission" date="2020-10" db="EMBL/GenBank/DDBJ databases">
        <authorList>
            <person name="Gilroy R."/>
        </authorList>
    </citation>
    <scope>NUCLEOTIDE SEQUENCE</scope>
    <source>
        <strain evidence="4">ChiW17-6978</strain>
    </source>
</reference>
<evidence type="ECO:0000256" key="1">
    <source>
        <dbReference type="ARBA" id="ARBA00022801"/>
    </source>
</evidence>
<evidence type="ECO:0000313" key="5">
    <source>
        <dbReference type="Proteomes" id="UP000886758"/>
    </source>
</evidence>
<evidence type="ECO:0000313" key="4">
    <source>
        <dbReference type="EMBL" id="HIT50234.1"/>
    </source>
</evidence>
<dbReference type="Pfam" id="PF00176">
    <property type="entry name" value="SNF2-rel_dom"/>
    <property type="match status" value="1"/>
</dbReference>
<comment type="caution">
    <text evidence="4">The sequence shown here is derived from an EMBL/GenBank/DDBJ whole genome shotgun (WGS) entry which is preliminary data.</text>
</comment>
<feature type="domain" description="Helicase ATP-binding" evidence="2">
    <location>
        <begin position="585"/>
        <end position="744"/>
    </location>
</feature>
<dbReference type="InterPro" id="IPR050496">
    <property type="entry name" value="SNF2_RAD54_helicase_repair"/>
</dbReference>
<dbReference type="InterPro" id="IPR000330">
    <property type="entry name" value="SNF2_N"/>
</dbReference>
<dbReference type="PANTHER" id="PTHR45629:SF7">
    <property type="entry name" value="DNA EXCISION REPAIR PROTEIN ERCC-6-RELATED"/>
    <property type="match status" value="1"/>
</dbReference>
<proteinExistence type="predicted"/>
<dbReference type="CDD" id="cd18793">
    <property type="entry name" value="SF2_C_SNF"/>
    <property type="match status" value="1"/>
</dbReference>
<dbReference type="Gene3D" id="3.40.50.10810">
    <property type="entry name" value="Tandem AAA-ATPase domain"/>
    <property type="match status" value="1"/>
</dbReference>
<dbReference type="SMART" id="SM00490">
    <property type="entry name" value="HELICc"/>
    <property type="match status" value="1"/>
</dbReference>
<dbReference type="InterPro" id="IPR049730">
    <property type="entry name" value="SNF2/RAD54-like_C"/>
</dbReference>
<accession>A0A9D1GS55</accession>
<feature type="domain" description="Helicase C-terminal" evidence="3">
    <location>
        <begin position="861"/>
        <end position="1016"/>
    </location>
</feature>
<organism evidence="4 5">
    <name type="scientific">Candidatus Pelethenecus faecipullorum</name>
    <dbReference type="NCBI Taxonomy" id="2840900"/>
    <lineage>
        <taxon>Bacteria</taxon>
        <taxon>Bacillati</taxon>
        <taxon>Mycoplasmatota</taxon>
        <taxon>Mollicutes</taxon>
        <taxon>Candidatus Pelethenecus</taxon>
    </lineage>
</organism>
<dbReference type="InterPro" id="IPR013663">
    <property type="entry name" value="Helicase_SWF/SNF/SWI_bac"/>
</dbReference>
<evidence type="ECO:0000259" key="2">
    <source>
        <dbReference type="PROSITE" id="PS51192"/>
    </source>
</evidence>
<dbReference type="SMART" id="SM00487">
    <property type="entry name" value="DEXDc"/>
    <property type="match status" value="1"/>
</dbReference>
<dbReference type="GO" id="GO:0005524">
    <property type="term" value="F:ATP binding"/>
    <property type="evidence" value="ECO:0007669"/>
    <property type="project" value="InterPro"/>
</dbReference>
<dbReference type="InterPro" id="IPR038718">
    <property type="entry name" value="SNF2-like_sf"/>
</dbReference>
<dbReference type="AlphaFoldDB" id="A0A9D1GS55"/>
<dbReference type="PANTHER" id="PTHR45629">
    <property type="entry name" value="SNF2/RAD54 FAMILY MEMBER"/>
    <property type="match status" value="1"/>
</dbReference>
<dbReference type="PROSITE" id="PS51192">
    <property type="entry name" value="HELICASE_ATP_BIND_1"/>
    <property type="match status" value="1"/>
</dbReference>
<protein>
    <submittedName>
        <fullName evidence="4">SNF2 helicase associated domain-containing protein</fullName>
    </submittedName>
</protein>
<dbReference type="EMBL" id="DVLF01000133">
    <property type="protein sequence ID" value="HIT50234.1"/>
    <property type="molecule type" value="Genomic_DNA"/>
</dbReference>
<reference evidence="4" key="2">
    <citation type="journal article" date="2021" name="PeerJ">
        <title>Extensive microbial diversity within the chicken gut microbiome revealed by metagenomics and culture.</title>
        <authorList>
            <person name="Gilroy R."/>
            <person name="Ravi A."/>
            <person name="Getino M."/>
            <person name="Pursley I."/>
            <person name="Horton D.L."/>
            <person name="Alikhan N.F."/>
            <person name="Baker D."/>
            <person name="Gharbi K."/>
            <person name="Hall N."/>
            <person name="Watson M."/>
            <person name="Adriaenssens E.M."/>
            <person name="Foster-Nyarko E."/>
            <person name="Jarju S."/>
            <person name="Secka A."/>
            <person name="Antonio M."/>
            <person name="Oren A."/>
            <person name="Chaudhuri R.R."/>
            <person name="La Ragione R."/>
            <person name="Hildebrand F."/>
            <person name="Pallen M.J."/>
        </authorList>
    </citation>
    <scope>NUCLEOTIDE SEQUENCE</scope>
    <source>
        <strain evidence="4">ChiW17-6978</strain>
    </source>
</reference>
<dbReference type="GO" id="GO:0016787">
    <property type="term" value="F:hydrolase activity"/>
    <property type="evidence" value="ECO:0007669"/>
    <property type="project" value="UniProtKB-KW"/>
</dbReference>
<dbReference type="SUPFAM" id="SSF52540">
    <property type="entry name" value="P-loop containing nucleoside triphosphate hydrolases"/>
    <property type="match status" value="2"/>
</dbReference>
<dbReference type="PROSITE" id="PS51194">
    <property type="entry name" value="HELICASE_CTER"/>
    <property type="match status" value="1"/>
</dbReference>